<dbReference type="Pfam" id="PF00106">
    <property type="entry name" value="adh_short"/>
    <property type="match status" value="1"/>
</dbReference>
<dbReference type="GO" id="GO:0016491">
    <property type="term" value="F:oxidoreductase activity"/>
    <property type="evidence" value="ECO:0007669"/>
    <property type="project" value="TreeGrafter"/>
</dbReference>
<evidence type="ECO:0000256" key="1">
    <source>
        <dbReference type="ARBA" id="ARBA00006484"/>
    </source>
</evidence>
<evidence type="ECO:0008006" key="4">
    <source>
        <dbReference type="Google" id="ProtNLM"/>
    </source>
</evidence>
<dbReference type="GeneID" id="25333303"/>
<dbReference type="Proteomes" id="UP000054342">
    <property type="component" value="Unassembled WGS sequence"/>
</dbReference>
<dbReference type="PRINTS" id="PR00081">
    <property type="entry name" value="GDHRDH"/>
</dbReference>
<dbReference type="GO" id="GO:0005737">
    <property type="term" value="C:cytoplasm"/>
    <property type="evidence" value="ECO:0007669"/>
    <property type="project" value="TreeGrafter"/>
</dbReference>
<dbReference type="OrthoDB" id="9876299at2759"/>
<dbReference type="EMBL" id="KN847323">
    <property type="protein sequence ID" value="KIW49746.1"/>
    <property type="molecule type" value="Genomic_DNA"/>
</dbReference>
<dbReference type="HOGENOM" id="CLU_010194_9_1_1"/>
<comment type="similarity">
    <text evidence="1">Belongs to the short-chain dehydrogenases/reductases (SDR) family.</text>
</comment>
<reference evidence="2 3" key="1">
    <citation type="submission" date="2015-01" db="EMBL/GenBank/DDBJ databases">
        <title>The Genome Sequence of Exophiala xenobiotica CBS118157.</title>
        <authorList>
            <consortium name="The Broad Institute Genomics Platform"/>
            <person name="Cuomo C."/>
            <person name="de Hoog S."/>
            <person name="Gorbushina A."/>
            <person name="Stielow B."/>
            <person name="Teixiera M."/>
            <person name="Abouelleil A."/>
            <person name="Chapman S.B."/>
            <person name="Priest M."/>
            <person name="Young S.K."/>
            <person name="Wortman J."/>
            <person name="Nusbaum C."/>
            <person name="Birren B."/>
        </authorList>
    </citation>
    <scope>NUCLEOTIDE SEQUENCE [LARGE SCALE GENOMIC DNA]</scope>
    <source>
        <strain evidence="2 3">CBS 118157</strain>
    </source>
</reference>
<dbReference type="Gene3D" id="3.40.50.720">
    <property type="entry name" value="NAD(P)-binding Rossmann-like Domain"/>
    <property type="match status" value="1"/>
</dbReference>
<evidence type="ECO:0000313" key="2">
    <source>
        <dbReference type="EMBL" id="KIW49746.1"/>
    </source>
</evidence>
<dbReference type="InterPro" id="IPR036291">
    <property type="entry name" value="NAD(P)-bd_dom_sf"/>
</dbReference>
<evidence type="ECO:0000313" key="3">
    <source>
        <dbReference type="Proteomes" id="UP000054342"/>
    </source>
</evidence>
<dbReference type="PANTHER" id="PTHR43544">
    <property type="entry name" value="SHORT-CHAIN DEHYDROGENASE/REDUCTASE"/>
    <property type="match status" value="1"/>
</dbReference>
<keyword evidence="3" id="KW-1185">Reference proteome</keyword>
<dbReference type="InterPro" id="IPR051468">
    <property type="entry name" value="Fungal_SecMetab_SDRs"/>
</dbReference>
<dbReference type="AlphaFoldDB" id="A0A0D2BC75"/>
<name>A0A0D2BC75_9EURO</name>
<dbReference type="InterPro" id="IPR002347">
    <property type="entry name" value="SDR_fam"/>
</dbReference>
<dbReference type="PANTHER" id="PTHR43544:SF26">
    <property type="entry name" value="SHORT CHAIN DEHYDROGENASE_REDUCTASE FAMILY OXIDOREDUCTASE (JCVI)"/>
    <property type="match status" value="1"/>
</dbReference>
<organism evidence="2 3">
    <name type="scientific">Exophiala xenobiotica</name>
    <dbReference type="NCBI Taxonomy" id="348802"/>
    <lineage>
        <taxon>Eukaryota</taxon>
        <taxon>Fungi</taxon>
        <taxon>Dikarya</taxon>
        <taxon>Ascomycota</taxon>
        <taxon>Pezizomycotina</taxon>
        <taxon>Eurotiomycetes</taxon>
        <taxon>Chaetothyriomycetidae</taxon>
        <taxon>Chaetothyriales</taxon>
        <taxon>Herpotrichiellaceae</taxon>
        <taxon>Exophiala</taxon>
    </lineage>
</organism>
<protein>
    <recommendedName>
        <fullName evidence="4">Ketoreductase (KR) domain-containing protein</fullName>
    </recommendedName>
</protein>
<accession>A0A0D2BC75</accession>
<sequence>MASSDRNTVYVVLGANKGIGLGLVQALLVRPRTTIIATVRPGAPVVSLSEACLKTSQGEGTQLHTLAVNFSTTTETSALKTLLDHEIRPKVNHVDVFISSIGHTDVMKPVLETSPRAMREHFEVNTITPLTWLQAFWPLMGAPLDEAVAAAPTKIFFLSSSVGCIGEWMEPMPGGAYGPAKAALNWVVRKLHFELENWVQTEMGDIAAKSWNYPGKPPLTVAQSVGGILSLVDGATRENSSGKFLSYDGKEIPW</sequence>
<proteinExistence type="inferred from homology"/>
<gene>
    <name evidence="2" type="ORF">PV05_11395</name>
</gene>
<dbReference type="SUPFAM" id="SSF51735">
    <property type="entry name" value="NAD(P)-binding Rossmann-fold domains"/>
    <property type="match status" value="1"/>
</dbReference>
<dbReference type="RefSeq" id="XP_013310330.1">
    <property type="nucleotide sequence ID" value="XM_013454876.1"/>
</dbReference>